<protein>
    <submittedName>
        <fullName evidence="1">Uncharacterized protein</fullName>
    </submittedName>
</protein>
<organism evidence="1 2">
    <name type="scientific">Pluteus cervinus</name>
    <dbReference type="NCBI Taxonomy" id="181527"/>
    <lineage>
        <taxon>Eukaryota</taxon>
        <taxon>Fungi</taxon>
        <taxon>Dikarya</taxon>
        <taxon>Basidiomycota</taxon>
        <taxon>Agaricomycotina</taxon>
        <taxon>Agaricomycetes</taxon>
        <taxon>Agaricomycetidae</taxon>
        <taxon>Agaricales</taxon>
        <taxon>Pluteineae</taxon>
        <taxon>Pluteaceae</taxon>
        <taxon>Pluteus</taxon>
    </lineage>
</organism>
<name>A0ACD3AC61_9AGAR</name>
<sequence>MSIPTRIFNPTPRFKRMPRDNANYNASPQFNNPSQYSFNSVYQEDNTGNVATGAVYNDYSPNASRTEAAPYNRSGRNPPASVVNIGNFNLCIEDVVGDVSVNLGTNLENLERAAPPAPPVHSRARSCGRSMVFVVGRVIYAIRTVFWAVCEAVMVVGEQFL</sequence>
<dbReference type="Proteomes" id="UP000308600">
    <property type="component" value="Unassembled WGS sequence"/>
</dbReference>
<dbReference type="EMBL" id="ML208529">
    <property type="protein sequence ID" value="TFK63317.1"/>
    <property type="molecule type" value="Genomic_DNA"/>
</dbReference>
<keyword evidence="2" id="KW-1185">Reference proteome</keyword>
<gene>
    <name evidence="1" type="ORF">BDN72DRAFT_862194</name>
</gene>
<evidence type="ECO:0000313" key="1">
    <source>
        <dbReference type="EMBL" id="TFK63317.1"/>
    </source>
</evidence>
<accession>A0ACD3AC61</accession>
<evidence type="ECO:0000313" key="2">
    <source>
        <dbReference type="Proteomes" id="UP000308600"/>
    </source>
</evidence>
<reference evidence="1 2" key="1">
    <citation type="journal article" date="2019" name="Nat. Ecol. Evol.">
        <title>Megaphylogeny resolves global patterns of mushroom evolution.</title>
        <authorList>
            <person name="Varga T."/>
            <person name="Krizsan K."/>
            <person name="Foldi C."/>
            <person name="Dima B."/>
            <person name="Sanchez-Garcia M."/>
            <person name="Sanchez-Ramirez S."/>
            <person name="Szollosi G.J."/>
            <person name="Szarkandi J.G."/>
            <person name="Papp V."/>
            <person name="Albert L."/>
            <person name="Andreopoulos W."/>
            <person name="Angelini C."/>
            <person name="Antonin V."/>
            <person name="Barry K.W."/>
            <person name="Bougher N.L."/>
            <person name="Buchanan P."/>
            <person name="Buyck B."/>
            <person name="Bense V."/>
            <person name="Catcheside P."/>
            <person name="Chovatia M."/>
            <person name="Cooper J."/>
            <person name="Damon W."/>
            <person name="Desjardin D."/>
            <person name="Finy P."/>
            <person name="Geml J."/>
            <person name="Haridas S."/>
            <person name="Hughes K."/>
            <person name="Justo A."/>
            <person name="Karasinski D."/>
            <person name="Kautmanova I."/>
            <person name="Kiss B."/>
            <person name="Kocsube S."/>
            <person name="Kotiranta H."/>
            <person name="LaButti K.M."/>
            <person name="Lechner B.E."/>
            <person name="Liimatainen K."/>
            <person name="Lipzen A."/>
            <person name="Lukacs Z."/>
            <person name="Mihaltcheva S."/>
            <person name="Morgado L.N."/>
            <person name="Niskanen T."/>
            <person name="Noordeloos M.E."/>
            <person name="Ohm R.A."/>
            <person name="Ortiz-Santana B."/>
            <person name="Ovrebo C."/>
            <person name="Racz N."/>
            <person name="Riley R."/>
            <person name="Savchenko A."/>
            <person name="Shiryaev A."/>
            <person name="Soop K."/>
            <person name="Spirin V."/>
            <person name="Szebenyi C."/>
            <person name="Tomsovsky M."/>
            <person name="Tulloss R.E."/>
            <person name="Uehling J."/>
            <person name="Grigoriev I.V."/>
            <person name="Vagvolgyi C."/>
            <person name="Papp T."/>
            <person name="Martin F.M."/>
            <person name="Miettinen O."/>
            <person name="Hibbett D.S."/>
            <person name="Nagy L.G."/>
        </authorList>
    </citation>
    <scope>NUCLEOTIDE SEQUENCE [LARGE SCALE GENOMIC DNA]</scope>
    <source>
        <strain evidence="1 2">NL-1719</strain>
    </source>
</reference>
<proteinExistence type="predicted"/>